<organism evidence="1 2">
    <name type="scientific">Panicum virgatum</name>
    <name type="common">Blackwell switchgrass</name>
    <dbReference type="NCBI Taxonomy" id="38727"/>
    <lineage>
        <taxon>Eukaryota</taxon>
        <taxon>Viridiplantae</taxon>
        <taxon>Streptophyta</taxon>
        <taxon>Embryophyta</taxon>
        <taxon>Tracheophyta</taxon>
        <taxon>Spermatophyta</taxon>
        <taxon>Magnoliopsida</taxon>
        <taxon>Liliopsida</taxon>
        <taxon>Poales</taxon>
        <taxon>Poaceae</taxon>
        <taxon>PACMAD clade</taxon>
        <taxon>Panicoideae</taxon>
        <taxon>Panicodae</taxon>
        <taxon>Paniceae</taxon>
        <taxon>Panicinae</taxon>
        <taxon>Panicum</taxon>
        <taxon>Panicum sect. Hiantes</taxon>
    </lineage>
</organism>
<dbReference type="AlphaFoldDB" id="A0A8T0VFC6"/>
<proteinExistence type="predicted"/>
<sequence length="103" mass="12058">MPMIFQPKDHPSQWSARRIFKDFTAIPGIEKEGNIHLYNYFVRQRLDLIIMICDIENKISSLFHEYLANGDNRDDMLSQSISELSLIDAINMLTVISIIRKKM</sequence>
<evidence type="ECO:0000313" key="1">
    <source>
        <dbReference type="EMBL" id="KAG2633087.1"/>
    </source>
</evidence>
<evidence type="ECO:0000313" key="2">
    <source>
        <dbReference type="Proteomes" id="UP000823388"/>
    </source>
</evidence>
<keyword evidence="2" id="KW-1185">Reference proteome</keyword>
<gene>
    <name evidence="1" type="ORF">PVAP13_2NG286503</name>
</gene>
<name>A0A8T0VFC6_PANVG</name>
<dbReference type="EMBL" id="CM029040">
    <property type="protein sequence ID" value="KAG2633087.1"/>
    <property type="molecule type" value="Genomic_DNA"/>
</dbReference>
<protein>
    <submittedName>
        <fullName evidence="1">Uncharacterized protein</fullName>
    </submittedName>
</protein>
<accession>A0A8T0VFC6</accession>
<comment type="caution">
    <text evidence="1">The sequence shown here is derived from an EMBL/GenBank/DDBJ whole genome shotgun (WGS) entry which is preliminary data.</text>
</comment>
<reference evidence="1" key="1">
    <citation type="submission" date="2020-05" db="EMBL/GenBank/DDBJ databases">
        <title>WGS assembly of Panicum virgatum.</title>
        <authorList>
            <person name="Lovell J.T."/>
            <person name="Jenkins J."/>
            <person name="Shu S."/>
            <person name="Juenger T.E."/>
            <person name="Schmutz J."/>
        </authorList>
    </citation>
    <scope>NUCLEOTIDE SEQUENCE</scope>
    <source>
        <strain evidence="1">AP13</strain>
    </source>
</reference>
<dbReference type="Proteomes" id="UP000823388">
    <property type="component" value="Chromosome 2N"/>
</dbReference>